<organism evidence="2 3">
    <name type="scientific">Candidatus Neomicrothrix parvicella RN1</name>
    <dbReference type="NCBI Taxonomy" id="1229780"/>
    <lineage>
        <taxon>Bacteria</taxon>
        <taxon>Bacillati</taxon>
        <taxon>Actinomycetota</taxon>
        <taxon>Acidimicrobiia</taxon>
        <taxon>Acidimicrobiales</taxon>
        <taxon>Microthrixaceae</taxon>
        <taxon>Candidatus Neomicrothrix</taxon>
    </lineage>
</organism>
<dbReference type="HOGENOM" id="CLU_1352577_0_0_11"/>
<name>R4Z720_9ACTN</name>
<dbReference type="AlphaFoldDB" id="R4Z720"/>
<dbReference type="Proteomes" id="UP000018291">
    <property type="component" value="Unassembled WGS sequence"/>
</dbReference>
<reference evidence="2 3" key="1">
    <citation type="journal article" date="2013" name="ISME J.">
        <title>Metabolic model for the filamentous 'Candidatus Microthrix parvicella' based on genomic and metagenomic analyses.</title>
        <authorList>
            <person name="Jon McIlroy S."/>
            <person name="Kristiansen R."/>
            <person name="Albertsen M."/>
            <person name="Michael Karst S."/>
            <person name="Rossetti S."/>
            <person name="Lund Nielsen J."/>
            <person name="Tandoi V."/>
            <person name="James Seviour R."/>
            <person name="Nielsen P.H."/>
        </authorList>
    </citation>
    <scope>NUCLEOTIDE SEQUENCE [LARGE SCALE GENOMIC DNA]</scope>
    <source>
        <strain evidence="2 3">RN1</strain>
    </source>
</reference>
<gene>
    <name evidence="2" type="ORF">BN381_80346</name>
</gene>
<sequence length="202" mass="21396">MWIAAGIGAVFLGVGLGIGLSRTLGHDQDRAETIGGNEADIPSERAGDSTPRMTERSLGPIELGMPRQKALATGWLGDSQTNCSDIIGDEGSAPGEYNYKLGGDDLPDSLAGHVEFVDDRVSLIQVDSDVELPDGLSFNSSWDNPTAERAFVDRGYSFEPDGIFDPNDSATARSASGEEFGMYFSAATQDAFVAIPQVVICD</sequence>
<evidence type="ECO:0000313" key="3">
    <source>
        <dbReference type="Proteomes" id="UP000018291"/>
    </source>
</evidence>
<comment type="caution">
    <text evidence="2">The sequence shown here is derived from an EMBL/GenBank/DDBJ whole genome shotgun (WGS) entry which is preliminary data.</text>
</comment>
<evidence type="ECO:0000256" key="1">
    <source>
        <dbReference type="SAM" id="MobiDB-lite"/>
    </source>
</evidence>
<dbReference type="STRING" id="1229780.BN381_80346"/>
<proteinExistence type="predicted"/>
<feature type="region of interest" description="Disordered" evidence="1">
    <location>
        <begin position="32"/>
        <end position="53"/>
    </location>
</feature>
<protein>
    <submittedName>
        <fullName evidence="2">Uncharacterized protein</fullName>
    </submittedName>
</protein>
<keyword evidence="3" id="KW-1185">Reference proteome</keyword>
<dbReference type="EMBL" id="CANL01000078">
    <property type="protein sequence ID" value="CCM65816.1"/>
    <property type="molecule type" value="Genomic_DNA"/>
</dbReference>
<evidence type="ECO:0000313" key="2">
    <source>
        <dbReference type="EMBL" id="CCM65816.1"/>
    </source>
</evidence>
<accession>R4Z720</accession>